<evidence type="ECO:0000256" key="1">
    <source>
        <dbReference type="SAM" id="MobiDB-lite"/>
    </source>
</evidence>
<feature type="compositionally biased region" description="Polar residues" evidence="1">
    <location>
        <begin position="251"/>
        <end position="260"/>
    </location>
</feature>
<reference evidence="2 3" key="2">
    <citation type="journal article" date="2010" name="J Osaka Dent Univ">
        <title>Isolation and identification of Rothia mucilaginosa from persistent apical periodontitis lesions.</title>
        <authorList>
            <person name="Yamane K."/>
            <person name="Yoshida M."/>
            <person name="Fujihira T."/>
            <person name="Baba T."/>
            <person name="Tsuji N."/>
            <person name="Hayashi H."/>
            <person name="Sugimori C."/>
            <person name="Yamanaka T."/>
            <person name="Mashimo C."/>
            <person name="Nambu T."/>
            <person name="Kawai H."/>
            <person name="Fukushima H."/>
        </authorList>
    </citation>
    <scope>NUCLEOTIDE SEQUENCE [LARGE SCALE GENOMIC DNA]</scope>
    <source>
        <strain evidence="2 3">DY-18</strain>
    </source>
</reference>
<reference evidence="3" key="1">
    <citation type="submission" date="2009-07" db="EMBL/GenBank/DDBJ databases">
        <title>Complete genome sequence of Rothia mucilaginosa DJ.</title>
        <authorList>
            <person name="Yamane K."/>
            <person name="Nambu T."/>
            <person name="Mashimo C."/>
            <person name="Sugimori C."/>
            <person name="Yamanaka T."/>
            <person name="Leung K."/>
            <person name="Fukushima H."/>
        </authorList>
    </citation>
    <scope>NUCLEOTIDE SEQUENCE [LARGE SCALE GENOMIC DNA]</scope>
    <source>
        <strain evidence="3">DY-18</strain>
    </source>
</reference>
<protein>
    <submittedName>
        <fullName evidence="2">Archaeal Glu-tRNAGln amidotransferase subunit E</fullName>
    </submittedName>
</protein>
<sequence>MLNLGVLKLGNHVEGRRGESNRVDLLVRIKRAVLTNRRDGNNHLELVHAFHERIATQRKTRGDAGRLIIHARREGNDLALNGLSLAVAGHNGRHAGRVSREDLTVNDFTLGREEVNVHGRVQVRGAGRRLQGRDVVGHHELTAVQVEVALGAVSRLVHGHEADRRGVRGGCILHGPPRLTGLRRSHGLVLGARLQGATGGVGNHPAADLGEVRAVYRFAIISRSSECGYRRGGGNSGQSPERAAGEVAAGNGTSSRGVCI</sequence>
<name>D2NTJ6_ROTMD</name>
<dbReference type="HOGENOM" id="CLU_1069127_0_0_11"/>
<dbReference type="EMBL" id="AP011540">
    <property type="protein sequence ID" value="BAI64972.1"/>
    <property type="molecule type" value="Genomic_DNA"/>
</dbReference>
<accession>D2NTJ6</accession>
<dbReference type="AlphaFoldDB" id="D2NTJ6"/>
<dbReference type="Proteomes" id="UP000001883">
    <property type="component" value="Chromosome"/>
</dbReference>
<keyword evidence="2" id="KW-0808">Transferase</keyword>
<evidence type="ECO:0000313" key="3">
    <source>
        <dbReference type="Proteomes" id="UP000001883"/>
    </source>
</evidence>
<dbReference type="GO" id="GO:0016740">
    <property type="term" value="F:transferase activity"/>
    <property type="evidence" value="ECO:0007669"/>
    <property type="project" value="UniProtKB-KW"/>
</dbReference>
<dbReference type="KEGG" id="rmu:RMDY18_11400"/>
<evidence type="ECO:0000313" key="2">
    <source>
        <dbReference type="EMBL" id="BAI64972.1"/>
    </source>
</evidence>
<organism evidence="2 3">
    <name type="scientific">Rothia mucilaginosa (strain DY-18)</name>
    <name type="common">Stomatococcus mucilaginosus</name>
    <dbReference type="NCBI Taxonomy" id="680646"/>
    <lineage>
        <taxon>Bacteria</taxon>
        <taxon>Bacillati</taxon>
        <taxon>Actinomycetota</taxon>
        <taxon>Actinomycetes</taxon>
        <taxon>Micrococcales</taxon>
        <taxon>Micrococcaceae</taxon>
        <taxon>Rothia</taxon>
    </lineage>
</organism>
<proteinExistence type="predicted"/>
<feature type="region of interest" description="Disordered" evidence="1">
    <location>
        <begin position="229"/>
        <end position="260"/>
    </location>
</feature>
<gene>
    <name evidence="2" type="ordered locus">RMDY18_11400</name>
</gene>
<reference evidence="2 3" key="3">
    <citation type="journal article" date="2010" name="Sequencing">
        <title>Complete Genome Sequence of Rothia mucilaginosa DY-18: A Clinical Isolate with Dense Meshwork-Like Structures from a Persistent Apical Periodontitis Lesion.</title>
        <authorList>
            <person name="Yamane K."/>
            <person name="Nambu T."/>
            <person name="Yamanaka T."/>
            <person name="Mashimo C."/>
            <person name="Sugimori C."/>
            <person name="Leung K.-P."/>
            <person name="Fukushima H."/>
        </authorList>
    </citation>
    <scope>NUCLEOTIDE SEQUENCE [LARGE SCALE GENOMIC DNA]</scope>
    <source>
        <strain evidence="2 3">DY-18</strain>
    </source>
</reference>
<keyword evidence="3" id="KW-1185">Reference proteome</keyword>